<feature type="compositionally biased region" description="Polar residues" evidence="1">
    <location>
        <begin position="303"/>
        <end position="314"/>
    </location>
</feature>
<evidence type="ECO:0000256" key="2">
    <source>
        <dbReference type="SAM" id="SignalP"/>
    </source>
</evidence>
<proteinExistence type="predicted"/>
<reference evidence="4" key="1">
    <citation type="journal article" date="2018" name="Nat. Microbiol.">
        <title>Leveraging single-cell genomics to expand the fungal tree of life.</title>
        <authorList>
            <person name="Ahrendt S.R."/>
            <person name="Quandt C.A."/>
            <person name="Ciobanu D."/>
            <person name="Clum A."/>
            <person name="Salamov A."/>
            <person name="Andreopoulos B."/>
            <person name="Cheng J.F."/>
            <person name="Woyke T."/>
            <person name="Pelin A."/>
            <person name="Henrissat B."/>
            <person name="Reynolds N.K."/>
            <person name="Benny G.L."/>
            <person name="Smith M.E."/>
            <person name="James T.Y."/>
            <person name="Grigoriev I.V."/>
        </authorList>
    </citation>
    <scope>NUCLEOTIDE SEQUENCE [LARGE SCALE GENOMIC DNA]</scope>
</reference>
<sequence length="349" mass="35574">MFANSLLVLASLPAFVAALDIIFTSPTTSTTWQPGQGVQIAWTVNPAGTSLNNVDTDILTFTLEDVRNGVSSGVPLGTGPIASASIGTLVATGQVPNDATVTGGFNFTRVSSLTFAGVGIRAANPAGVFVFSPQFTLLNRDGTPPNASAIPAAKKPVTTTITVAPTTASTGTAVLTSASATPTTSQPTQTPASSDTIRASSFSAVALVLTSIVGKGLKASLNAKSEGCVYALEKVPIPLHSSLIRVRLRSPASCTSTRPVILAIIANNSISHVPVPGPPPSAFDPPPSSPPPLALPPSRSFPTTIKNQHQQQPNCHRIPPPSLNSVAGPRSQKPDPSPAAETSKSGIDS</sequence>
<accession>A0A4P9WM93</accession>
<feature type="region of interest" description="Disordered" evidence="1">
    <location>
        <begin position="276"/>
        <end position="349"/>
    </location>
</feature>
<dbReference type="OrthoDB" id="2180362at2759"/>
<feature type="compositionally biased region" description="Pro residues" evidence="1">
    <location>
        <begin position="276"/>
        <end position="295"/>
    </location>
</feature>
<feature type="chain" id="PRO_5020895162" description="Ser-Thr-rich glycosyl-phosphatidyl-inositol-anchored membrane family-domain-containing protein" evidence="2">
    <location>
        <begin position="19"/>
        <end position="349"/>
    </location>
</feature>
<protein>
    <recommendedName>
        <fullName evidence="5">Ser-Thr-rich glycosyl-phosphatidyl-inositol-anchored membrane family-domain-containing protein</fullName>
    </recommendedName>
</protein>
<feature type="signal peptide" evidence="2">
    <location>
        <begin position="1"/>
        <end position="18"/>
    </location>
</feature>
<evidence type="ECO:0000313" key="4">
    <source>
        <dbReference type="Proteomes" id="UP000269721"/>
    </source>
</evidence>
<gene>
    <name evidence="3" type="ORF">BDK51DRAFT_51083</name>
</gene>
<evidence type="ECO:0008006" key="5">
    <source>
        <dbReference type="Google" id="ProtNLM"/>
    </source>
</evidence>
<evidence type="ECO:0000313" key="3">
    <source>
        <dbReference type="EMBL" id="RKO92788.1"/>
    </source>
</evidence>
<feature type="compositionally biased region" description="Polar residues" evidence="1">
    <location>
        <begin position="340"/>
        <end position="349"/>
    </location>
</feature>
<keyword evidence="4" id="KW-1185">Reference proteome</keyword>
<keyword evidence="2" id="KW-0732">Signal</keyword>
<dbReference type="Proteomes" id="UP000269721">
    <property type="component" value="Unassembled WGS sequence"/>
</dbReference>
<dbReference type="AlphaFoldDB" id="A0A4P9WM93"/>
<dbReference type="EMBL" id="KZ994497">
    <property type="protein sequence ID" value="RKO92788.1"/>
    <property type="molecule type" value="Genomic_DNA"/>
</dbReference>
<evidence type="ECO:0000256" key="1">
    <source>
        <dbReference type="SAM" id="MobiDB-lite"/>
    </source>
</evidence>
<name>A0A4P9WM93_9FUNG</name>
<organism evidence="3 4">
    <name type="scientific">Blyttiomyces helicus</name>
    <dbReference type="NCBI Taxonomy" id="388810"/>
    <lineage>
        <taxon>Eukaryota</taxon>
        <taxon>Fungi</taxon>
        <taxon>Fungi incertae sedis</taxon>
        <taxon>Chytridiomycota</taxon>
        <taxon>Chytridiomycota incertae sedis</taxon>
        <taxon>Chytridiomycetes</taxon>
        <taxon>Chytridiomycetes incertae sedis</taxon>
        <taxon>Blyttiomyces</taxon>
    </lineage>
</organism>